<accession>A0A7J5XCD0</accession>
<evidence type="ECO:0000256" key="2">
    <source>
        <dbReference type="SAM" id="Phobius"/>
    </source>
</evidence>
<keyword evidence="2" id="KW-0812">Transmembrane</keyword>
<feature type="transmembrane region" description="Helical" evidence="2">
    <location>
        <begin position="61"/>
        <end position="80"/>
    </location>
</feature>
<feature type="compositionally biased region" description="Basic and acidic residues" evidence="1">
    <location>
        <begin position="471"/>
        <end position="500"/>
    </location>
</feature>
<feature type="transmembrane region" description="Helical" evidence="2">
    <location>
        <begin position="28"/>
        <end position="54"/>
    </location>
</feature>
<comment type="caution">
    <text evidence="3">The sequence shown here is derived from an EMBL/GenBank/DDBJ whole genome shotgun (WGS) entry which is preliminary data.</text>
</comment>
<sequence length="541" mass="58905">QNITKYISASASQRSNVPHCDRASNASILSFLAFLLLQRLLLFLLFCCTLPLPLLLHPLHVLPHLILLLLLLFLLLHLLAPRPCPAPPLLPLAGEQQAVQAGLQVDLVLELPVLQAVDPEEPVQTAGGHDGEGGVALQGPHTPTQTLQDPPHQALPQVQHGHLAPGVAHHHRGAPRRQGEGRQRVIPELHLHHGAALGGGGVVQPVVLQVLCGEHGGVLWVLQVPDLQPVLLPPGGHFVSLSRVLTHPRHVLPRYHLCYRLRVSVKDPFSRLKVLTDPSRAPSSRSVSARSPHTSTRTSWSRDRCCVLQKLKACFRDRLTPFRMPLKQTQSRQLFGSEAEPLFFREMDGEEEDFVSGRNSDDGGGTPVQDELPGSDGGHQSEDDGSNDGDAPKPMEGGGSDDEEEQRKGGGSDDEEEQRRGRGGSDEEARPRPADSDNESSPPVKRRMSGSEDESPVKHTASSSDMEEEEEGKKKEEERKKADSDSENDKHHSDSETEKPAKRKAAQIDSEEEGEGGGRGETAAGGGRGRRRRKVEGCHAV</sequence>
<evidence type="ECO:0000256" key="1">
    <source>
        <dbReference type="SAM" id="MobiDB-lite"/>
    </source>
</evidence>
<keyword evidence="2" id="KW-1133">Transmembrane helix</keyword>
<feature type="region of interest" description="Disordered" evidence="1">
    <location>
        <begin position="351"/>
        <end position="541"/>
    </location>
</feature>
<feature type="compositionally biased region" description="Low complexity" evidence="1">
    <location>
        <begin position="278"/>
        <end position="292"/>
    </location>
</feature>
<feature type="region of interest" description="Disordered" evidence="1">
    <location>
        <begin position="276"/>
        <end position="298"/>
    </location>
</feature>
<keyword evidence="2" id="KW-0472">Membrane</keyword>
<evidence type="ECO:0000313" key="3">
    <source>
        <dbReference type="EMBL" id="KAF3834493.1"/>
    </source>
</evidence>
<gene>
    <name evidence="3" type="ORF">F7725_027051</name>
</gene>
<protein>
    <submittedName>
        <fullName evidence="3">Uncharacterized protein</fullName>
    </submittedName>
</protein>
<reference evidence="3 4" key="1">
    <citation type="submission" date="2020-03" db="EMBL/GenBank/DDBJ databases">
        <title>Dissostichus mawsoni Genome sequencing and assembly.</title>
        <authorList>
            <person name="Park H."/>
        </authorList>
    </citation>
    <scope>NUCLEOTIDE SEQUENCE [LARGE SCALE GENOMIC DNA]</scope>
    <source>
        <strain evidence="3">DM0001</strain>
        <tissue evidence="3">Muscle</tissue>
    </source>
</reference>
<dbReference type="Proteomes" id="UP000518266">
    <property type="component" value="Unassembled WGS sequence"/>
</dbReference>
<feature type="non-terminal residue" evidence="3">
    <location>
        <position position="541"/>
    </location>
</feature>
<feature type="compositionally biased region" description="Gly residues" evidence="1">
    <location>
        <begin position="517"/>
        <end position="527"/>
    </location>
</feature>
<organism evidence="3 4">
    <name type="scientific">Dissostichus mawsoni</name>
    <name type="common">Antarctic cod</name>
    <dbReference type="NCBI Taxonomy" id="36200"/>
    <lineage>
        <taxon>Eukaryota</taxon>
        <taxon>Metazoa</taxon>
        <taxon>Chordata</taxon>
        <taxon>Craniata</taxon>
        <taxon>Vertebrata</taxon>
        <taxon>Euteleostomi</taxon>
        <taxon>Actinopterygii</taxon>
        <taxon>Neopterygii</taxon>
        <taxon>Teleostei</taxon>
        <taxon>Neoteleostei</taxon>
        <taxon>Acanthomorphata</taxon>
        <taxon>Eupercaria</taxon>
        <taxon>Perciformes</taxon>
        <taxon>Notothenioidei</taxon>
        <taxon>Nototheniidae</taxon>
        <taxon>Dissostichus</taxon>
    </lineage>
</organism>
<feature type="region of interest" description="Disordered" evidence="1">
    <location>
        <begin position="121"/>
        <end position="149"/>
    </location>
</feature>
<proteinExistence type="predicted"/>
<dbReference type="EMBL" id="JAAKFY010000025">
    <property type="protein sequence ID" value="KAF3834493.1"/>
    <property type="molecule type" value="Genomic_DNA"/>
</dbReference>
<name>A0A7J5XCD0_DISMA</name>
<evidence type="ECO:0000313" key="4">
    <source>
        <dbReference type="Proteomes" id="UP000518266"/>
    </source>
</evidence>
<dbReference type="AlphaFoldDB" id="A0A7J5XCD0"/>
<keyword evidence="4" id="KW-1185">Reference proteome</keyword>
<feature type="compositionally biased region" description="Basic and acidic residues" evidence="1">
    <location>
        <begin position="405"/>
        <end position="435"/>
    </location>
</feature>